<feature type="region of interest" description="Disordered" evidence="4">
    <location>
        <begin position="149"/>
        <end position="245"/>
    </location>
</feature>
<dbReference type="PROSITE" id="PS50088">
    <property type="entry name" value="ANK_REPEAT"/>
    <property type="match status" value="3"/>
</dbReference>
<feature type="repeat" description="ANK" evidence="3">
    <location>
        <begin position="247"/>
        <end position="275"/>
    </location>
</feature>
<feature type="repeat" description="ANK" evidence="3">
    <location>
        <begin position="276"/>
        <end position="308"/>
    </location>
</feature>
<organism evidence="6 7">
    <name type="scientific">Chaetomium fimeti</name>
    <dbReference type="NCBI Taxonomy" id="1854472"/>
    <lineage>
        <taxon>Eukaryota</taxon>
        <taxon>Fungi</taxon>
        <taxon>Dikarya</taxon>
        <taxon>Ascomycota</taxon>
        <taxon>Pezizomycotina</taxon>
        <taxon>Sordariomycetes</taxon>
        <taxon>Sordariomycetidae</taxon>
        <taxon>Sordariales</taxon>
        <taxon>Chaetomiaceae</taxon>
        <taxon>Chaetomium</taxon>
    </lineage>
</organism>
<dbReference type="RefSeq" id="XP_062655687.1">
    <property type="nucleotide sequence ID" value="XM_062799596.1"/>
</dbReference>
<dbReference type="PANTHER" id="PTHR24189">
    <property type="entry name" value="MYOTROPHIN"/>
    <property type="match status" value="1"/>
</dbReference>
<comment type="caution">
    <text evidence="6">The sequence shown here is derived from an EMBL/GenBank/DDBJ whole genome shotgun (WGS) entry which is preliminary data.</text>
</comment>
<dbReference type="EMBL" id="JAUEPN010000007">
    <property type="protein sequence ID" value="KAK3292173.1"/>
    <property type="molecule type" value="Genomic_DNA"/>
</dbReference>
<keyword evidence="7" id="KW-1185">Reference proteome</keyword>
<dbReference type="PROSITE" id="PS50297">
    <property type="entry name" value="ANK_REP_REGION"/>
    <property type="match status" value="3"/>
</dbReference>
<dbReference type="Proteomes" id="UP001278766">
    <property type="component" value="Unassembled WGS sequence"/>
</dbReference>
<dbReference type="GO" id="GO:0003700">
    <property type="term" value="F:DNA-binding transcription factor activity"/>
    <property type="evidence" value="ECO:0007669"/>
    <property type="project" value="InterPro"/>
</dbReference>
<evidence type="ECO:0000259" key="5">
    <source>
        <dbReference type="PROSITE" id="PS00036"/>
    </source>
</evidence>
<evidence type="ECO:0000313" key="6">
    <source>
        <dbReference type="EMBL" id="KAK3292173.1"/>
    </source>
</evidence>
<evidence type="ECO:0000256" key="1">
    <source>
        <dbReference type="ARBA" id="ARBA00022737"/>
    </source>
</evidence>
<dbReference type="GeneID" id="87836544"/>
<feature type="repeat" description="ANK" evidence="3">
    <location>
        <begin position="348"/>
        <end position="380"/>
    </location>
</feature>
<keyword evidence="1" id="KW-0677">Repeat</keyword>
<feature type="region of interest" description="Disordered" evidence="4">
    <location>
        <begin position="15"/>
        <end position="105"/>
    </location>
</feature>
<gene>
    <name evidence="6" type="ORF">B0H64DRAFT_222996</name>
</gene>
<evidence type="ECO:0000256" key="4">
    <source>
        <dbReference type="SAM" id="MobiDB-lite"/>
    </source>
</evidence>
<reference evidence="6" key="2">
    <citation type="submission" date="2023-06" db="EMBL/GenBank/DDBJ databases">
        <authorList>
            <consortium name="Lawrence Berkeley National Laboratory"/>
            <person name="Haridas S."/>
            <person name="Hensen N."/>
            <person name="Bonometti L."/>
            <person name="Westerberg I."/>
            <person name="Brannstrom I.O."/>
            <person name="Guillou S."/>
            <person name="Cros-Aarteil S."/>
            <person name="Calhoun S."/>
            <person name="Kuo A."/>
            <person name="Mondo S."/>
            <person name="Pangilinan J."/>
            <person name="Riley R."/>
            <person name="Labutti K."/>
            <person name="Andreopoulos B."/>
            <person name="Lipzen A."/>
            <person name="Chen C."/>
            <person name="Yanf M."/>
            <person name="Daum C."/>
            <person name="Ng V."/>
            <person name="Clum A."/>
            <person name="Steindorff A."/>
            <person name="Ohm R."/>
            <person name="Martin F."/>
            <person name="Silar P."/>
            <person name="Natvig D."/>
            <person name="Lalanne C."/>
            <person name="Gautier V."/>
            <person name="Ament-Velasquez S.L."/>
            <person name="Kruys A."/>
            <person name="Hutchinson M.I."/>
            <person name="Powell A.J."/>
            <person name="Barry K."/>
            <person name="Miller A.N."/>
            <person name="Grigoriev I.V."/>
            <person name="Debuchy R."/>
            <person name="Gladieux P."/>
            <person name="Thoren M.H."/>
            <person name="Johannesson H."/>
        </authorList>
    </citation>
    <scope>NUCLEOTIDE SEQUENCE</scope>
    <source>
        <strain evidence="6">CBS 168.71</strain>
    </source>
</reference>
<proteinExistence type="predicted"/>
<keyword evidence="2 3" id="KW-0040">ANK repeat</keyword>
<accession>A0AAE0LNZ7</accession>
<dbReference type="SUPFAM" id="SSF48403">
    <property type="entry name" value="Ankyrin repeat"/>
    <property type="match status" value="1"/>
</dbReference>
<dbReference type="InterPro" id="IPR036770">
    <property type="entry name" value="Ankyrin_rpt-contain_sf"/>
</dbReference>
<feature type="compositionally biased region" description="Basic residues" evidence="4">
    <location>
        <begin position="20"/>
        <end position="30"/>
    </location>
</feature>
<dbReference type="InterPro" id="IPR050745">
    <property type="entry name" value="Multifunctional_regulatory"/>
</dbReference>
<evidence type="ECO:0000256" key="2">
    <source>
        <dbReference type="ARBA" id="ARBA00023043"/>
    </source>
</evidence>
<dbReference type="PANTHER" id="PTHR24189:SF50">
    <property type="entry name" value="ANKYRIN REPEAT AND SOCS BOX PROTEIN 2"/>
    <property type="match status" value="1"/>
</dbReference>
<dbReference type="Gene3D" id="1.25.40.20">
    <property type="entry name" value="Ankyrin repeat-containing domain"/>
    <property type="match status" value="2"/>
</dbReference>
<protein>
    <submittedName>
        <fullName evidence="6">Ankyrin repeat-containing domain protein</fullName>
    </submittedName>
</protein>
<dbReference type="InterPro" id="IPR004827">
    <property type="entry name" value="bZIP"/>
</dbReference>
<name>A0AAE0LNZ7_9PEZI</name>
<dbReference type="SMART" id="SM00248">
    <property type="entry name" value="ANK"/>
    <property type="match status" value="4"/>
</dbReference>
<dbReference type="InterPro" id="IPR002110">
    <property type="entry name" value="Ankyrin_rpt"/>
</dbReference>
<dbReference type="Pfam" id="PF12796">
    <property type="entry name" value="Ank_2"/>
    <property type="match status" value="2"/>
</dbReference>
<sequence length="383" mass="41599">MMFVAPDLALERRRTQNRIAQRRFREKQNRRNTTAWHENDSPPAPEHAHHPHAPAPAQEDHCEWASSPGPEDGWWSVEHVATINQTMDPSPPTSHGSTTSLNSGSTPVTAAYCVSKGALLTSQGLLMGDVGFLDFSHDLEVAAPDEQTHAPPNMAQLLPPPSHRSASPVEPGPELSEANRDDSRLSRRTRATPSVRNGVTRPPSGPSRRASTATAELPRDAENGTSTGSSDDDRDDSSGHQQPWQGPLHMAAVKGHDRIVRILLGHTADANEPDGHGRTPLMHAVAGGFEDVLQTLLAHGARVADADRAGRFALHWAVTYRRESLLRRLLDHCRAHQCLGLLDRPDGEGKTPLHLAIDMGFEAGVRQLLENGADPSSRAPCNL</sequence>
<dbReference type="PROSITE" id="PS00036">
    <property type="entry name" value="BZIP_BASIC"/>
    <property type="match status" value="1"/>
</dbReference>
<dbReference type="AlphaFoldDB" id="A0AAE0LNZ7"/>
<evidence type="ECO:0000256" key="3">
    <source>
        <dbReference type="PROSITE-ProRule" id="PRU00023"/>
    </source>
</evidence>
<reference evidence="6" key="1">
    <citation type="journal article" date="2023" name="Mol. Phylogenet. Evol.">
        <title>Genome-scale phylogeny and comparative genomics of the fungal order Sordariales.</title>
        <authorList>
            <person name="Hensen N."/>
            <person name="Bonometti L."/>
            <person name="Westerberg I."/>
            <person name="Brannstrom I.O."/>
            <person name="Guillou S."/>
            <person name="Cros-Aarteil S."/>
            <person name="Calhoun S."/>
            <person name="Haridas S."/>
            <person name="Kuo A."/>
            <person name="Mondo S."/>
            <person name="Pangilinan J."/>
            <person name="Riley R."/>
            <person name="LaButti K."/>
            <person name="Andreopoulos B."/>
            <person name="Lipzen A."/>
            <person name="Chen C."/>
            <person name="Yan M."/>
            <person name="Daum C."/>
            <person name="Ng V."/>
            <person name="Clum A."/>
            <person name="Steindorff A."/>
            <person name="Ohm R.A."/>
            <person name="Martin F."/>
            <person name="Silar P."/>
            <person name="Natvig D.O."/>
            <person name="Lalanne C."/>
            <person name="Gautier V."/>
            <person name="Ament-Velasquez S.L."/>
            <person name="Kruys A."/>
            <person name="Hutchinson M.I."/>
            <person name="Powell A.J."/>
            <person name="Barry K."/>
            <person name="Miller A.N."/>
            <person name="Grigoriev I.V."/>
            <person name="Debuchy R."/>
            <person name="Gladieux P."/>
            <person name="Hiltunen Thoren M."/>
            <person name="Johannesson H."/>
        </authorList>
    </citation>
    <scope>NUCLEOTIDE SEQUENCE</scope>
    <source>
        <strain evidence="6">CBS 168.71</strain>
    </source>
</reference>
<feature type="domain" description="BZIP" evidence="5">
    <location>
        <begin position="12"/>
        <end position="27"/>
    </location>
</feature>
<evidence type="ECO:0000313" key="7">
    <source>
        <dbReference type="Proteomes" id="UP001278766"/>
    </source>
</evidence>
<dbReference type="CDD" id="cd14688">
    <property type="entry name" value="bZIP_YAP"/>
    <property type="match status" value="1"/>
</dbReference>